<protein>
    <submittedName>
        <fullName evidence="1">Uncharacterized protein</fullName>
    </submittedName>
</protein>
<accession>A0A367L359</accession>
<feature type="non-terminal residue" evidence="1">
    <location>
        <position position="73"/>
    </location>
</feature>
<comment type="caution">
    <text evidence="1">The sequence shown here is derived from an EMBL/GenBank/DDBJ whole genome shotgun (WGS) entry which is preliminary data.</text>
</comment>
<organism evidence="1 2">
    <name type="scientific">Ophiocordyceps polyrhachis-furcata BCC 54312</name>
    <dbReference type="NCBI Taxonomy" id="1330021"/>
    <lineage>
        <taxon>Eukaryota</taxon>
        <taxon>Fungi</taxon>
        <taxon>Dikarya</taxon>
        <taxon>Ascomycota</taxon>
        <taxon>Pezizomycotina</taxon>
        <taxon>Sordariomycetes</taxon>
        <taxon>Hypocreomycetidae</taxon>
        <taxon>Hypocreales</taxon>
        <taxon>Ophiocordycipitaceae</taxon>
        <taxon>Ophiocordyceps</taxon>
    </lineage>
</organism>
<sequence>MTSRSRSPFSSYREEPASRYPARNFKNAPVALQEYYNRYVNAPGPPLAAAAANKLYNDDDDDNRATLTAAAPR</sequence>
<dbReference type="AlphaFoldDB" id="A0A367L359"/>
<keyword evidence="2" id="KW-1185">Reference proteome</keyword>
<proteinExistence type="predicted"/>
<dbReference type="EMBL" id="LKCN02000017">
    <property type="protein sequence ID" value="RCI08871.1"/>
    <property type="molecule type" value="Genomic_DNA"/>
</dbReference>
<reference evidence="1 2" key="1">
    <citation type="journal article" date="2015" name="BMC Genomics">
        <title>Insights from the genome of Ophiocordyceps polyrhachis-furcata to pathogenicity and host specificity in insect fungi.</title>
        <authorList>
            <person name="Wichadakul D."/>
            <person name="Kobmoo N."/>
            <person name="Ingsriswang S."/>
            <person name="Tangphatsornruang S."/>
            <person name="Chantasingh D."/>
            <person name="Luangsa-ard J.J."/>
            <person name="Eurwilaichitr L."/>
        </authorList>
    </citation>
    <scope>NUCLEOTIDE SEQUENCE [LARGE SCALE GENOMIC DNA]</scope>
    <source>
        <strain evidence="1 2">BCC 54312</strain>
    </source>
</reference>
<dbReference type="Proteomes" id="UP000253664">
    <property type="component" value="Unassembled WGS sequence"/>
</dbReference>
<evidence type="ECO:0000313" key="2">
    <source>
        <dbReference type="Proteomes" id="UP000253664"/>
    </source>
</evidence>
<gene>
    <name evidence="1" type="ORF">L249_4987</name>
</gene>
<name>A0A367L359_9HYPO</name>
<evidence type="ECO:0000313" key="1">
    <source>
        <dbReference type="EMBL" id="RCI08871.1"/>
    </source>
</evidence>